<evidence type="ECO:0000313" key="3">
    <source>
        <dbReference type="EMBL" id="MBA1141196.1"/>
    </source>
</evidence>
<dbReference type="AlphaFoldDB" id="A0A838B3J2"/>
<dbReference type="Gene3D" id="3.40.50.720">
    <property type="entry name" value="NAD(P)-binding Rossmann-like Domain"/>
    <property type="match status" value="1"/>
</dbReference>
<evidence type="ECO:0000256" key="1">
    <source>
        <dbReference type="ARBA" id="ARBA00006484"/>
    </source>
</evidence>
<dbReference type="InterPro" id="IPR036291">
    <property type="entry name" value="NAD(P)-bd_dom_sf"/>
</dbReference>
<protein>
    <submittedName>
        <fullName evidence="3">SDR family oxidoreductase</fullName>
    </submittedName>
</protein>
<reference evidence="3 4" key="1">
    <citation type="submission" date="2020-07" db="EMBL/GenBank/DDBJ databases">
        <title>Definition of the novel symbiovar canariense within Mesorhizobium novociceri, a new species of genus Mesorhizobium nodulating Cicer canariense in the Caldera de Taburiente National Park (La Palma, Canary Islands).</title>
        <authorList>
            <person name="Leon-Barrios M."/>
            <person name="Perez-Yepez J."/>
            <person name="Flores-Felix J.D."/>
            <person name="Ramirez-Baena M.H."/>
            <person name="Pulido-Suarez L."/>
            <person name="Igual J.M."/>
            <person name="Velazquez E."/>
            <person name="Peix A."/>
        </authorList>
    </citation>
    <scope>NUCLEOTIDE SEQUENCE [LARGE SCALE GENOMIC DNA]</scope>
    <source>
        <strain evidence="3 4">CCANP35</strain>
    </source>
</reference>
<dbReference type="CDD" id="cd05233">
    <property type="entry name" value="SDR_c"/>
    <property type="match status" value="1"/>
</dbReference>
<gene>
    <name evidence="3" type="ORF">H0241_13140</name>
</gene>
<dbReference type="InterPro" id="IPR002347">
    <property type="entry name" value="SDR_fam"/>
</dbReference>
<comment type="similarity">
    <text evidence="1">Belongs to the short-chain dehydrogenases/reductases (SDR) family.</text>
</comment>
<keyword evidence="2" id="KW-0560">Oxidoreductase</keyword>
<dbReference type="Pfam" id="PF13561">
    <property type="entry name" value="adh_short_C2"/>
    <property type="match status" value="1"/>
</dbReference>
<dbReference type="RefSeq" id="WP_181057991.1">
    <property type="nucleotide sequence ID" value="NZ_JACDTY010000005.1"/>
</dbReference>
<comment type="caution">
    <text evidence="3">The sequence shown here is derived from an EMBL/GenBank/DDBJ whole genome shotgun (WGS) entry which is preliminary data.</text>
</comment>
<evidence type="ECO:0000313" key="4">
    <source>
        <dbReference type="Proteomes" id="UP000558284"/>
    </source>
</evidence>
<sequence>MLLSDKVAVIYGGGGSIGGAVARTFAREGARVFLAGRTREKVEAVAQAIRQTDGHAEADQVDALDEAAVGRHVEAVAERAGRIDILFNAIGTEDIQGTPLVDMQLADFMQPIRKAAASQFITARAVALHMTKHGSGVILTITAGPPEAVREIGGFGPACHLIEGLWRGLAAELAPHGIRAICLRSAGSPDSPDFQEMVRQHVAVSGASREAYLAELGAGTLQKRLPLLAEVAEVAAMMASDRASAMTGTFVHVTCGSPAG</sequence>
<dbReference type="SUPFAM" id="SSF51735">
    <property type="entry name" value="NAD(P)-binding Rossmann-fold domains"/>
    <property type="match status" value="1"/>
</dbReference>
<dbReference type="Proteomes" id="UP000558284">
    <property type="component" value="Unassembled WGS sequence"/>
</dbReference>
<dbReference type="PANTHER" id="PTHR43669">
    <property type="entry name" value="5-KETO-D-GLUCONATE 5-REDUCTASE"/>
    <property type="match status" value="1"/>
</dbReference>
<evidence type="ECO:0000256" key="2">
    <source>
        <dbReference type="ARBA" id="ARBA00023002"/>
    </source>
</evidence>
<dbReference type="PANTHER" id="PTHR43669:SF3">
    <property type="entry name" value="ALCOHOL DEHYDROGENASE, PUTATIVE (AFU_ORTHOLOGUE AFUA_3G03445)-RELATED"/>
    <property type="match status" value="1"/>
</dbReference>
<proteinExistence type="inferred from homology"/>
<keyword evidence="4" id="KW-1185">Reference proteome</keyword>
<dbReference type="GO" id="GO:0016491">
    <property type="term" value="F:oxidoreductase activity"/>
    <property type="evidence" value="ECO:0007669"/>
    <property type="project" value="UniProtKB-KW"/>
</dbReference>
<name>A0A838B3J2_9HYPH</name>
<dbReference type="EMBL" id="JACDTY010000005">
    <property type="protein sequence ID" value="MBA1141196.1"/>
    <property type="molecule type" value="Genomic_DNA"/>
</dbReference>
<accession>A0A838B3J2</accession>
<organism evidence="3 4">
    <name type="scientific">Mesorhizobium neociceri</name>
    <dbReference type="NCBI Taxonomy" id="1307853"/>
    <lineage>
        <taxon>Bacteria</taxon>
        <taxon>Pseudomonadati</taxon>
        <taxon>Pseudomonadota</taxon>
        <taxon>Alphaproteobacteria</taxon>
        <taxon>Hyphomicrobiales</taxon>
        <taxon>Phyllobacteriaceae</taxon>
        <taxon>Mesorhizobium</taxon>
    </lineage>
</organism>
<dbReference type="PRINTS" id="PR00081">
    <property type="entry name" value="GDHRDH"/>
</dbReference>